<name>A0AAV7LZ49_PLEWA</name>
<organism evidence="1 2">
    <name type="scientific">Pleurodeles waltl</name>
    <name type="common">Iberian ribbed newt</name>
    <dbReference type="NCBI Taxonomy" id="8319"/>
    <lineage>
        <taxon>Eukaryota</taxon>
        <taxon>Metazoa</taxon>
        <taxon>Chordata</taxon>
        <taxon>Craniata</taxon>
        <taxon>Vertebrata</taxon>
        <taxon>Euteleostomi</taxon>
        <taxon>Amphibia</taxon>
        <taxon>Batrachia</taxon>
        <taxon>Caudata</taxon>
        <taxon>Salamandroidea</taxon>
        <taxon>Salamandridae</taxon>
        <taxon>Pleurodelinae</taxon>
        <taxon>Pleurodeles</taxon>
    </lineage>
</organism>
<reference evidence="1" key="1">
    <citation type="journal article" date="2022" name="bioRxiv">
        <title>Sequencing and chromosome-scale assembly of the giantPleurodeles waltlgenome.</title>
        <authorList>
            <person name="Brown T."/>
            <person name="Elewa A."/>
            <person name="Iarovenko S."/>
            <person name="Subramanian E."/>
            <person name="Araus A.J."/>
            <person name="Petzold A."/>
            <person name="Susuki M."/>
            <person name="Suzuki K.-i.T."/>
            <person name="Hayashi T."/>
            <person name="Toyoda A."/>
            <person name="Oliveira C."/>
            <person name="Osipova E."/>
            <person name="Leigh N.D."/>
            <person name="Simon A."/>
            <person name="Yun M.H."/>
        </authorList>
    </citation>
    <scope>NUCLEOTIDE SEQUENCE</scope>
    <source>
        <strain evidence="1">20211129_DDA</strain>
        <tissue evidence="1">Liver</tissue>
    </source>
</reference>
<dbReference type="EMBL" id="JANPWB010000015">
    <property type="protein sequence ID" value="KAJ1092960.1"/>
    <property type="molecule type" value="Genomic_DNA"/>
</dbReference>
<comment type="caution">
    <text evidence="1">The sequence shown here is derived from an EMBL/GenBank/DDBJ whole genome shotgun (WGS) entry which is preliminary data.</text>
</comment>
<sequence length="83" mass="9469">MPRHGVLVRRGTVHFAAEDQIVARTGWRRCPTPPGTKEKRKENSPAFNLTTRNKEYCTNLGLPVLPFIAGYALTCRNDRRVNF</sequence>
<evidence type="ECO:0000313" key="1">
    <source>
        <dbReference type="EMBL" id="KAJ1092960.1"/>
    </source>
</evidence>
<accession>A0AAV7LZ49</accession>
<dbReference type="Proteomes" id="UP001066276">
    <property type="component" value="Chromosome 11"/>
</dbReference>
<keyword evidence="2" id="KW-1185">Reference proteome</keyword>
<proteinExistence type="predicted"/>
<dbReference type="AlphaFoldDB" id="A0AAV7LZ49"/>
<protein>
    <submittedName>
        <fullName evidence="1">Uncharacterized protein</fullName>
    </submittedName>
</protein>
<evidence type="ECO:0000313" key="2">
    <source>
        <dbReference type="Proteomes" id="UP001066276"/>
    </source>
</evidence>
<gene>
    <name evidence="1" type="ORF">NDU88_006070</name>
</gene>